<accession>A0A4Y7RMF2</accession>
<gene>
    <name evidence="6" type="ORF">Pmgp_02696</name>
</gene>
<dbReference type="GO" id="GO:0008270">
    <property type="term" value="F:zinc ion binding"/>
    <property type="evidence" value="ECO:0007669"/>
    <property type="project" value="UniProtKB-KW"/>
</dbReference>
<evidence type="ECO:0000256" key="3">
    <source>
        <dbReference type="ARBA" id="ARBA00022833"/>
    </source>
</evidence>
<dbReference type="InterPro" id="IPR026328">
    <property type="entry name" value="FmdE"/>
</dbReference>
<evidence type="ECO:0008006" key="8">
    <source>
        <dbReference type="Google" id="ProtNLM"/>
    </source>
</evidence>
<dbReference type="Pfam" id="PF01258">
    <property type="entry name" value="zf-dskA_traR"/>
    <property type="match status" value="1"/>
</dbReference>
<keyword evidence="7" id="KW-1185">Reference proteome</keyword>
<dbReference type="Gene3D" id="3.30.1330.130">
    <property type="match status" value="1"/>
</dbReference>
<dbReference type="PANTHER" id="PTHR39418">
    <property type="entry name" value="DEHYDROGENASE-RELATED"/>
    <property type="match status" value="1"/>
</dbReference>
<comment type="caution">
    <text evidence="6">The sequence shown here is derived from an EMBL/GenBank/DDBJ whole genome shotgun (WGS) entry which is preliminary data.</text>
</comment>
<protein>
    <recommendedName>
        <fullName evidence="8">Formylmethanofuran dehydrogenase subunit E domain-containing protein</fullName>
    </recommendedName>
</protein>
<dbReference type="InterPro" id="IPR053194">
    <property type="entry name" value="tRNA_methyltr_O"/>
</dbReference>
<name>A0A4Y7RMF2_9FIRM</name>
<dbReference type="Pfam" id="PF02663">
    <property type="entry name" value="FmdE"/>
    <property type="match status" value="1"/>
</dbReference>
<dbReference type="SUPFAM" id="SSF143555">
    <property type="entry name" value="FwdE-like"/>
    <property type="match status" value="1"/>
</dbReference>
<evidence type="ECO:0000259" key="5">
    <source>
        <dbReference type="Pfam" id="PF02663"/>
    </source>
</evidence>
<sequence>MHKKTPWETAVDFHGHSCPGLAIGFRAAELAMEALGAKRAVDEELLAIVENNACGIDAVQTLAGCSFGKGNLLFKDLGKQVYTFVRRKDGSAVRVAVKYGSTFDQGYSDLKERVKSGAASMEDKAKYAEAMKKRIQNILNAGPEVFEVKKVNIKLPPAASIYETLQCAKCGEGVMEPRARLMSGQVVCLPCFARGEENAES</sequence>
<feature type="domain" description="Formylmethanofuran dehydrogenase subunit E" evidence="5">
    <location>
        <begin position="13"/>
        <end position="144"/>
    </location>
</feature>
<feature type="domain" description="Zinc finger DksA/TraR C4-type" evidence="4">
    <location>
        <begin position="161"/>
        <end position="194"/>
    </location>
</feature>
<dbReference type="RefSeq" id="WP_134214506.1">
    <property type="nucleotide sequence ID" value="NZ_QFFZ01000034.1"/>
</dbReference>
<dbReference type="InterPro" id="IPR000962">
    <property type="entry name" value="Znf_DskA_TraR"/>
</dbReference>
<proteinExistence type="predicted"/>
<evidence type="ECO:0000259" key="4">
    <source>
        <dbReference type="Pfam" id="PF01258"/>
    </source>
</evidence>
<keyword evidence="1" id="KW-0479">Metal-binding</keyword>
<reference evidence="6 7" key="1">
    <citation type="journal article" date="2018" name="Environ. Microbiol.">
        <title>Novel energy conservation strategies and behaviour of Pelotomaculum schinkii driving syntrophic propionate catabolism.</title>
        <authorList>
            <person name="Hidalgo-Ahumada C.A.P."/>
            <person name="Nobu M.K."/>
            <person name="Narihiro T."/>
            <person name="Tamaki H."/>
            <person name="Liu W.T."/>
            <person name="Kamagata Y."/>
            <person name="Stams A.J.M."/>
            <person name="Imachi H."/>
            <person name="Sousa D.Z."/>
        </authorList>
    </citation>
    <scope>NUCLEOTIDE SEQUENCE [LARGE SCALE GENOMIC DNA]</scope>
    <source>
        <strain evidence="6 7">MGP</strain>
    </source>
</reference>
<evidence type="ECO:0000256" key="2">
    <source>
        <dbReference type="ARBA" id="ARBA00022771"/>
    </source>
</evidence>
<dbReference type="Proteomes" id="UP000297597">
    <property type="component" value="Unassembled WGS sequence"/>
</dbReference>
<dbReference type="AlphaFoldDB" id="A0A4Y7RMF2"/>
<dbReference type="PIRSF" id="PIRSF006578">
    <property type="entry name" value="FwdE"/>
    <property type="match status" value="1"/>
</dbReference>
<organism evidence="6 7">
    <name type="scientific">Pelotomaculum propionicicum</name>
    <dbReference type="NCBI Taxonomy" id="258475"/>
    <lineage>
        <taxon>Bacteria</taxon>
        <taxon>Bacillati</taxon>
        <taxon>Bacillota</taxon>
        <taxon>Clostridia</taxon>
        <taxon>Eubacteriales</taxon>
        <taxon>Desulfotomaculaceae</taxon>
        <taxon>Pelotomaculum</taxon>
    </lineage>
</organism>
<keyword evidence="2" id="KW-0863">Zinc-finger</keyword>
<dbReference type="OrthoDB" id="9804309at2"/>
<keyword evidence="3" id="KW-0862">Zinc</keyword>
<evidence type="ECO:0000313" key="6">
    <source>
        <dbReference type="EMBL" id="TEB10001.1"/>
    </source>
</evidence>
<dbReference type="InterPro" id="IPR003814">
    <property type="entry name" value="FmdEsu_dom"/>
</dbReference>
<dbReference type="PANTHER" id="PTHR39418:SF1">
    <property type="entry name" value="DEHYDROGENASE"/>
    <property type="match status" value="1"/>
</dbReference>
<evidence type="ECO:0000256" key="1">
    <source>
        <dbReference type="ARBA" id="ARBA00022723"/>
    </source>
</evidence>
<dbReference type="EMBL" id="QFFZ01000034">
    <property type="protein sequence ID" value="TEB10001.1"/>
    <property type="molecule type" value="Genomic_DNA"/>
</dbReference>
<evidence type="ECO:0000313" key="7">
    <source>
        <dbReference type="Proteomes" id="UP000297597"/>
    </source>
</evidence>